<dbReference type="GO" id="GO:0004803">
    <property type="term" value="F:transposase activity"/>
    <property type="evidence" value="ECO:0007669"/>
    <property type="project" value="InterPro"/>
</dbReference>
<evidence type="ECO:0000259" key="1">
    <source>
        <dbReference type="Pfam" id="PF01526"/>
    </source>
</evidence>
<dbReference type="AlphaFoldDB" id="B3PGK1"/>
<dbReference type="Proteomes" id="UP000001036">
    <property type="component" value="Chromosome"/>
</dbReference>
<gene>
    <name evidence="3" type="ordered locus">CJA_1851</name>
</gene>
<organism evidence="3 4">
    <name type="scientific">Cellvibrio japonicus (strain Ueda107)</name>
    <name type="common">Pseudomonas fluorescens subsp. cellulosa</name>
    <dbReference type="NCBI Taxonomy" id="498211"/>
    <lineage>
        <taxon>Bacteria</taxon>
        <taxon>Pseudomonadati</taxon>
        <taxon>Pseudomonadota</taxon>
        <taxon>Gammaproteobacteria</taxon>
        <taxon>Cellvibrionales</taxon>
        <taxon>Cellvibrionaceae</taxon>
        <taxon>Cellvibrio</taxon>
    </lineage>
</organism>
<evidence type="ECO:0000313" key="4">
    <source>
        <dbReference type="Proteomes" id="UP000001036"/>
    </source>
</evidence>
<feature type="domain" description="DUF4158" evidence="2">
    <location>
        <begin position="13"/>
        <end position="161"/>
    </location>
</feature>
<dbReference type="EMBL" id="CP000934">
    <property type="protein sequence ID" value="ACE84811.1"/>
    <property type="molecule type" value="Genomic_DNA"/>
</dbReference>
<feature type="domain" description="Tn3 transposase DDE" evidence="1">
    <location>
        <begin position="603"/>
        <end position="852"/>
    </location>
</feature>
<dbReference type="InterPro" id="IPR025296">
    <property type="entry name" value="DUF4158"/>
</dbReference>
<accession>B3PGK1</accession>
<evidence type="ECO:0000313" key="3">
    <source>
        <dbReference type="EMBL" id="ACE84811.1"/>
    </source>
</evidence>
<dbReference type="eggNOG" id="COG4644">
    <property type="taxonomic scope" value="Bacteria"/>
</dbReference>
<proteinExistence type="predicted"/>
<dbReference type="Pfam" id="PF01526">
    <property type="entry name" value="DDE_Tnp_Tn3"/>
    <property type="match status" value="1"/>
</dbReference>
<sequence>MSDKSDIQIFHDSPPTFKANDRKRYFYADEKFGREVLATIRGDANKLYIMLAYGYFRATGQFYDSANQADIDYLKSKFTLNGVFNWQEYRPQTRDRHRQQIMQQLGYTAFQAANLDPLHTLIRNLVRGQKNPDRCFEEVCRWLFDHRIETPDFMTVKKTVDTVYDEHLAEQVKKITRTLTKENGIVLDQLFEKVPESGDQWQVHRLTLLKRFQQSIRPMKIKENNEAFDVLKPLYDICKPLVETLDYTHDGLKHFAARVNKKQVFQIKRLKDPARYLHLSTFVVHQFRQLEDTMSDTLMAAITAARHEVERKVKDEYFLQRNTHTQHTRRLVEDTGQLLKVVHALRETLDSPTLSDTEKVKRGRKLLSPEKVAGEEIATHVTDVQQDLLRVSGQALTMRFYEEISLKLQRKCNDIVLRLEFSADNSCAALYSAIQRFKQTKGNIDNKFPISFMTKSEQGFVETDKVINKSLYKVLLFMHIADAVKRDSLSIVDSYRYKKLDKYLISPERWAADRLYLLTQANMQDFADANTVLDTLALQLDAQYVETNEHFLENKNDYIESDGMGGYKLTSERNTSGENLALTQTLDVDILPEDVLIPIAEAIHTVNMATHFLDEFEHQDHAYLKERPADRNFYAGIIGMGAHMNTRRLAKLSRDIENSVLQSIYASYFNLENARRASDAIIRFVNKLPLSQLFLTEFGLQTSSDGQKWKVSKESFNANHSFKYGGRDIVLAEYSFMDARCLFPHSEVISGAEREAHYMIDGLLRNEVVKSDLHSTDTHGYTEAVFGVTYLLKFSFAPRIKNVHRQHLYAFKYPSVYKQKKFMVLPEKRLDIELLRKNWDDILRLVTSIKLG</sequence>
<dbReference type="Pfam" id="PF13700">
    <property type="entry name" value="DUF4158"/>
    <property type="match status" value="1"/>
</dbReference>
<name>B3PGK1_CELJU</name>
<dbReference type="KEGG" id="cja:CJA_1851"/>
<protein>
    <submittedName>
        <fullName evidence="3">Transposase</fullName>
    </submittedName>
</protein>
<dbReference type="GO" id="GO:0006313">
    <property type="term" value="P:DNA transposition"/>
    <property type="evidence" value="ECO:0007669"/>
    <property type="project" value="InterPro"/>
</dbReference>
<evidence type="ECO:0000259" key="2">
    <source>
        <dbReference type="Pfam" id="PF13700"/>
    </source>
</evidence>
<dbReference type="InterPro" id="IPR002513">
    <property type="entry name" value="Tn3_Tnp_DDE_dom"/>
</dbReference>
<dbReference type="STRING" id="498211.CJA_1851"/>
<dbReference type="HOGENOM" id="CLU_009098_14_1_6"/>
<keyword evidence="4" id="KW-1185">Reference proteome</keyword>
<reference evidence="3 4" key="1">
    <citation type="journal article" date="2008" name="J. Bacteriol.">
        <title>Insights into plant cell wall degradation from the genome sequence of the soil bacterium Cellvibrio japonicus.</title>
        <authorList>
            <person name="Deboy R.T."/>
            <person name="Mongodin E.F."/>
            <person name="Fouts D.E."/>
            <person name="Tailford L.E."/>
            <person name="Khouri H."/>
            <person name="Emerson J.B."/>
            <person name="Mohamoud Y."/>
            <person name="Watkins K."/>
            <person name="Henrissat B."/>
            <person name="Gilbert H.J."/>
            <person name="Nelson K.E."/>
        </authorList>
    </citation>
    <scope>NUCLEOTIDE SEQUENCE [LARGE SCALE GENOMIC DNA]</scope>
    <source>
        <strain evidence="3 4">Ueda107</strain>
    </source>
</reference>
<dbReference type="OrthoDB" id="5292689at2"/>